<proteinExistence type="predicted"/>
<dbReference type="Pfam" id="PF00667">
    <property type="entry name" value="FAD_binding_1"/>
    <property type="match status" value="1"/>
</dbReference>
<dbReference type="InterPro" id="IPR001709">
    <property type="entry name" value="Flavoprot_Pyr_Nucl_cyt_Rdtase"/>
</dbReference>
<dbReference type="SUPFAM" id="SSF63380">
    <property type="entry name" value="Riboflavin synthase domain-like"/>
    <property type="match status" value="1"/>
</dbReference>
<dbReference type="PANTHER" id="PTHR19384">
    <property type="entry name" value="NITRIC OXIDE SYNTHASE-RELATED"/>
    <property type="match status" value="1"/>
</dbReference>
<protein>
    <submittedName>
        <fullName evidence="10">Uncharacterized protein TCIL3000_4_1680</fullName>
    </submittedName>
</protein>
<evidence type="ECO:0000313" key="10">
    <source>
        <dbReference type="EMBL" id="CCC90081.1"/>
    </source>
</evidence>
<evidence type="ECO:0000256" key="3">
    <source>
        <dbReference type="ARBA" id="ARBA00022630"/>
    </source>
</evidence>
<keyword evidence="4" id="KW-0288">FMN</keyword>
<comment type="cofactor">
    <cofactor evidence="1">
        <name>FAD</name>
        <dbReference type="ChEBI" id="CHEBI:57692"/>
    </cofactor>
</comment>
<sequence>MTLEFFLRHYVDLEAAVDRLFFKMMAQYAEDEEAKERLLEFASSENLDDFMSYCYREKRNVVEVLDDFRSVRPPLQLLLSFIAPMRPRLFSFSSSPYVDCDTFHITVALLEWQTPYKRARRGLCSSRLILAEVGTVFTCFLRDGTMIAPSAPTPLLCIGTGTGIAPIRSLLRECAAHSADWGQVPIFLFFGCRNEGKDYLYAHEWVNMKRDHLNGLEVLPAFSRDGSEKFYVQHQIGRNARRVAKLLDAGAFIYVCGNSKQMPKDVAATIEDIVMQCCCDGDEAKTQVYMKQLRKEGRYIVDTWSV</sequence>
<feature type="domain" description="Sulfite reductase [NADPH] flavoprotein alpha-component-like FAD-binding" evidence="9">
    <location>
        <begin position="2"/>
        <end position="126"/>
    </location>
</feature>
<evidence type="ECO:0000256" key="1">
    <source>
        <dbReference type="ARBA" id="ARBA00001974"/>
    </source>
</evidence>
<dbReference type="GO" id="GO:0005829">
    <property type="term" value="C:cytosol"/>
    <property type="evidence" value="ECO:0007669"/>
    <property type="project" value="TreeGrafter"/>
</dbReference>
<dbReference type="GO" id="GO:0010181">
    <property type="term" value="F:FMN binding"/>
    <property type="evidence" value="ECO:0007669"/>
    <property type="project" value="TreeGrafter"/>
</dbReference>
<name>G0UL26_TRYCI</name>
<reference evidence="10" key="1">
    <citation type="journal article" date="2012" name="Proc. Natl. Acad. Sci. U.S.A.">
        <title>Antigenic diversity is generated by distinct evolutionary mechanisms in African trypanosome species.</title>
        <authorList>
            <person name="Jackson A.P."/>
            <person name="Berry A."/>
            <person name="Aslett M."/>
            <person name="Allison H.C."/>
            <person name="Burton P."/>
            <person name="Vavrova-Anderson J."/>
            <person name="Brown R."/>
            <person name="Browne H."/>
            <person name="Corton N."/>
            <person name="Hauser H."/>
            <person name="Gamble J."/>
            <person name="Gilderthorp R."/>
            <person name="Marcello L."/>
            <person name="McQuillan J."/>
            <person name="Otto T.D."/>
            <person name="Quail M.A."/>
            <person name="Sanders M.J."/>
            <person name="van Tonder A."/>
            <person name="Ginger M.L."/>
            <person name="Field M.C."/>
            <person name="Barry J.D."/>
            <person name="Hertz-Fowler C."/>
            <person name="Berriman M."/>
        </authorList>
    </citation>
    <scope>NUCLEOTIDE SEQUENCE</scope>
    <source>
        <strain evidence="10">IL3000</strain>
    </source>
</reference>
<keyword evidence="5" id="KW-0274">FAD</keyword>
<dbReference type="AlphaFoldDB" id="G0UL26"/>
<keyword evidence="2" id="KW-0963">Cytoplasm</keyword>
<dbReference type="VEuPathDB" id="TriTrypDB:TcIL3000_4_1680"/>
<accession>G0UL26</accession>
<dbReference type="Gene3D" id="2.40.30.10">
    <property type="entry name" value="Translation factors"/>
    <property type="match status" value="1"/>
</dbReference>
<dbReference type="EMBL" id="HE575317">
    <property type="protein sequence ID" value="CCC90081.1"/>
    <property type="molecule type" value="Genomic_DNA"/>
</dbReference>
<keyword evidence="7" id="KW-0560">Oxidoreductase</keyword>
<organism evidence="10">
    <name type="scientific">Trypanosoma congolense (strain IL3000)</name>
    <dbReference type="NCBI Taxonomy" id="1068625"/>
    <lineage>
        <taxon>Eukaryota</taxon>
        <taxon>Discoba</taxon>
        <taxon>Euglenozoa</taxon>
        <taxon>Kinetoplastea</taxon>
        <taxon>Metakinetoplastina</taxon>
        <taxon>Trypanosomatida</taxon>
        <taxon>Trypanosomatidae</taxon>
        <taxon>Trypanosoma</taxon>
        <taxon>Nannomonas</taxon>
    </lineage>
</organism>
<dbReference type="SUPFAM" id="SSF52343">
    <property type="entry name" value="Ferredoxin reductase-like, C-terminal NADP-linked domain"/>
    <property type="match status" value="1"/>
</dbReference>
<evidence type="ECO:0000256" key="5">
    <source>
        <dbReference type="ARBA" id="ARBA00022827"/>
    </source>
</evidence>
<evidence type="ECO:0000256" key="6">
    <source>
        <dbReference type="ARBA" id="ARBA00022857"/>
    </source>
</evidence>
<keyword evidence="3" id="KW-0285">Flavoprotein</keyword>
<gene>
    <name evidence="10" type="ORF">TCIL3000_4_1680</name>
</gene>
<dbReference type="InterPro" id="IPR003097">
    <property type="entry name" value="CysJ-like_FAD-binding"/>
</dbReference>
<dbReference type="InterPro" id="IPR039261">
    <property type="entry name" value="FNR_nucleotide-bd"/>
</dbReference>
<evidence type="ECO:0000256" key="4">
    <source>
        <dbReference type="ARBA" id="ARBA00022643"/>
    </source>
</evidence>
<dbReference type="PRINTS" id="PR00371">
    <property type="entry name" value="FPNCR"/>
</dbReference>
<evidence type="ECO:0000256" key="2">
    <source>
        <dbReference type="ARBA" id="ARBA00022490"/>
    </source>
</evidence>
<keyword evidence="6" id="KW-0521">NADP</keyword>
<dbReference type="GO" id="GO:0016491">
    <property type="term" value="F:oxidoreductase activity"/>
    <property type="evidence" value="ECO:0007669"/>
    <property type="project" value="UniProtKB-KW"/>
</dbReference>
<dbReference type="InterPro" id="IPR017938">
    <property type="entry name" value="Riboflavin_synthase-like_b-brl"/>
</dbReference>
<dbReference type="PANTHER" id="PTHR19384:SF10">
    <property type="entry name" value="NADPH-DEPENDENT DIFLAVIN OXIDOREDUCTASE 1"/>
    <property type="match status" value="1"/>
</dbReference>
<dbReference type="InterPro" id="IPR023173">
    <property type="entry name" value="NADPH_Cyt_P450_Rdtase_alpha"/>
</dbReference>
<dbReference type="GO" id="GO:0050660">
    <property type="term" value="F:flavin adenine dinucleotide binding"/>
    <property type="evidence" value="ECO:0007669"/>
    <property type="project" value="TreeGrafter"/>
</dbReference>
<evidence type="ECO:0000259" key="9">
    <source>
        <dbReference type="Pfam" id="PF00667"/>
    </source>
</evidence>
<dbReference type="InterPro" id="IPR001433">
    <property type="entry name" value="OxRdtase_FAD/NAD-bd"/>
</dbReference>
<feature type="domain" description="Oxidoreductase FAD/NAD(P)-binding" evidence="8">
    <location>
        <begin position="158"/>
        <end position="266"/>
    </location>
</feature>
<dbReference type="Pfam" id="PF00175">
    <property type="entry name" value="NAD_binding_1"/>
    <property type="match status" value="1"/>
</dbReference>
<dbReference type="Gene3D" id="3.40.50.80">
    <property type="entry name" value="Nucleotide-binding domain of ferredoxin-NADP reductase (FNR) module"/>
    <property type="match status" value="1"/>
</dbReference>
<evidence type="ECO:0000256" key="7">
    <source>
        <dbReference type="ARBA" id="ARBA00023002"/>
    </source>
</evidence>
<evidence type="ECO:0000259" key="8">
    <source>
        <dbReference type="Pfam" id="PF00175"/>
    </source>
</evidence>
<dbReference type="FunFam" id="3.40.50.80:FF:000030">
    <property type="entry name" value="NADPH-dependent diflavin oxidoreductase 1"/>
    <property type="match status" value="1"/>
</dbReference>
<dbReference type="Gene3D" id="1.20.990.10">
    <property type="entry name" value="NADPH-cytochrome p450 Reductase, Chain A, domain 3"/>
    <property type="match status" value="1"/>
</dbReference>